<dbReference type="InterPro" id="IPR022385">
    <property type="entry name" value="Rhs_assc_core"/>
</dbReference>
<evidence type="ECO:0008006" key="4">
    <source>
        <dbReference type="Google" id="ProtNLM"/>
    </source>
</evidence>
<dbReference type="Gene3D" id="2.180.10.10">
    <property type="entry name" value="RHS repeat-associated core"/>
    <property type="match status" value="1"/>
</dbReference>
<evidence type="ECO:0000313" key="2">
    <source>
        <dbReference type="EMBL" id="GCE17673.1"/>
    </source>
</evidence>
<dbReference type="AlphaFoldDB" id="A0A402AF25"/>
<dbReference type="Gene3D" id="2.170.16.10">
    <property type="entry name" value="Hedgehog/Intein (Hint) domain"/>
    <property type="match status" value="1"/>
</dbReference>
<dbReference type="InterPro" id="IPR030934">
    <property type="entry name" value="Intein_C"/>
</dbReference>
<dbReference type="EMBL" id="BIFS01000001">
    <property type="protein sequence ID" value="GCE17673.1"/>
    <property type="molecule type" value="Genomic_DNA"/>
</dbReference>
<dbReference type="RefSeq" id="WP_126549324.1">
    <property type="nucleotide sequence ID" value="NZ_BIFS01000001.1"/>
</dbReference>
<comment type="caution">
    <text evidence="2">The sequence shown here is derived from an EMBL/GenBank/DDBJ whole genome shotgun (WGS) entry which is preliminary data.</text>
</comment>
<organism evidence="2 3">
    <name type="scientific">Dictyobacter kobayashii</name>
    <dbReference type="NCBI Taxonomy" id="2014872"/>
    <lineage>
        <taxon>Bacteria</taxon>
        <taxon>Bacillati</taxon>
        <taxon>Chloroflexota</taxon>
        <taxon>Ktedonobacteria</taxon>
        <taxon>Ktedonobacterales</taxon>
        <taxon>Dictyobacteraceae</taxon>
        <taxon>Dictyobacter</taxon>
    </lineage>
</organism>
<dbReference type="PANTHER" id="PTHR32305">
    <property type="match status" value="1"/>
</dbReference>
<dbReference type="OrthoDB" id="603864at2"/>
<dbReference type="InterPro" id="IPR050708">
    <property type="entry name" value="T6SS_VgrG/RHS"/>
</dbReference>
<dbReference type="Pfam" id="PF07591">
    <property type="entry name" value="PT-HINT"/>
    <property type="match status" value="1"/>
</dbReference>
<evidence type="ECO:0000313" key="3">
    <source>
        <dbReference type="Proteomes" id="UP000287188"/>
    </source>
</evidence>
<name>A0A402AF25_9CHLR</name>
<reference evidence="3" key="1">
    <citation type="submission" date="2018-12" db="EMBL/GenBank/DDBJ databases">
        <title>Tengunoibacter tsumagoiensis gen. nov., sp. nov., Dictyobacter kobayashii sp. nov., D. alpinus sp. nov., and D. joshuensis sp. nov. and description of Dictyobacteraceae fam. nov. within the order Ktedonobacterales isolated from Tengu-no-mugimeshi.</title>
        <authorList>
            <person name="Wang C.M."/>
            <person name="Zheng Y."/>
            <person name="Sakai Y."/>
            <person name="Toyoda A."/>
            <person name="Minakuchi Y."/>
            <person name="Abe K."/>
            <person name="Yokota A."/>
            <person name="Yabe S."/>
        </authorList>
    </citation>
    <scope>NUCLEOTIDE SEQUENCE [LARGE SCALE GENOMIC DNA]</scope>
    <source>
        <strain evidence="3">Uno11</strain>
    </source>
</reference>
<protein>
    <recommendedName>
        <fullName evidence="4">Intein C-terminal splicing domain-containing protein</fullName>
    </recommendedName>
</protein>
<dbReference type="NCBIfam" id="TIGR01443">
    <property type="entry name" value="intein_Cterm"/>
    <property type="match status" value="1"/>
</dbReference>
<dbReference type="PANTHER" id="PTHR32305:SF15">
    <property type="entry name" value="PROTEIN RHSA-RELATED"/>
    <property type="match status" value="1"/>
</dbReference>
<evidence type="ECO:0000256" key="1">
    <source>
        <dbReference type="SAM" id="MobiDB-lite"/>
    </source>
</evidence>
<dbReference type="NCBIfam" id="TIGR03696">
    <property type="entry name" value="Rhs_assc_core"/>
    <property type="match status" value="1"/>
</dbReference>
<accession>A0A402AF25</accession>
<gene>
    <name evidence="2" type="ORF">KDK_14730</name>
</gene>
<keyword evidence="3" id="KW-1185">Reference proteome</keyword>
<dbReference type="CDD" id="cd00081">
    <property type="entry name" value="Hint"/>
    <property type="match status" value="1"/>
</dbReference>
<proteinExistence type="predicted"/>
<feature type="region of interest" description="Disordered" evidence="1">
    <location>
        <begin position="440"/>
        <end position="460"/>
    </location>
</feature>
<dbReference type="SUPFAM" id="SSF51294">
    <property type="entry name" value="Hedgehog/intein (Hint) domain"/>
    <property type="match status" value="1"/>
</dbReference>
<sequence length="516" mass="55260">MGTAKGFTGQYADTSGLDYDNARYYDPVVGQFTTPDTVQGNLQGADPYTYVAGNPETNTDPSGNRIDWGGGEQSIVNWNTHTAITTESQTSTWSQVVDSWGGGNYRTTCTYGCGGTRPWYDSPSSAYITHYVNTHHTVRHAAAPVTHTTPSQPKHKSNATSNPVVDGLMNVGKGIMWAGDQFLGVSSMVNDVHTLSGNGSWQDKALAAGDLGMNAFMDISMAFGVGEELRGGELLAKGGFELAEEGGEHLAETCGLSFSYATTVAVEGGTQSIGSLKVGRKVWAYNTQTKKMELEPIQHVIVTKDNDLVDLTISTQAPAKDLSSETIHTNKKHPFLVAGKGFVPVGQLRLGMPIVEANGQLGVVTGWKSVPGNQVMYNLTVTQDHTYTVGANQWVVHNSGFCDKEIEEEFPDAKSAYNAAMEHIDGPLGENATENTAKGLHGDPDGVKGLPNGLREGNKSWRLDYDPDKGPHFNWSVGKKSSGGAWGAAKFPGTSETYVNMMLRFGEGGVDAMLND</sequence>
<dbReference type="Proteomes" id="UP000287188">
    <property type="component" value="Unassembled WGS sequence"/>
</dbReference>
<dbReference type="InterPro" id="IPR036844">
    <property type="entry name" value="Hint_dom_sf"/>
</dbReference>